<name>A0ABU4TGM5_9PSEU</name>
<evidence type="ECO:0000313" key="1">
    <source>
        <dbReference type="EMBL" id="MDX8037301.1"/>
    </source>
</evidence>
<comment type="caution">
    <text evidence="1">The sequence shown here is derived from an EMBL/GenBank/DDBJ whole genome shotgun (WGS) entry which is preliminary data.</text>
</comment>
<accession>A0ABU4TGM5</accession>
<evidence type="ECO:0000313" key="2">
    <source>
        <dbReference type="Proteomes" id="UP001285521"/>
    </source>
</evidence>
<dbReference type="RefSeq" id="WP_319972303.1">
    <property type="nucleotide sequence ID" value="NZ_JAXAVW010000062.1"/>
</dbReference>
<dbReference type="Proteomes" id="UP001285521">
    <property type="component" value="Unassembled WGS sequence"/>
</dbReference>
<sequence>MWRQWIVPGVLTAACVAGLTVLVEELKAERPAATPSDCYAVVASKRSVGLEEADCAAHNATYRVALRVDSPDWSLDPGACPGGPYRALRPGPTADTLCMTLNVREGDCLQHTKPLRKTGTRFSELARNTCGPASEVKVTKVVTGARESCGPGEKTNHYSQSALTVCLGKP</sequence>
<dbReference type="PROSITE" id="PS51257">
    <property type="entry name" value="PROKAR_LIPOPROTEIN"/>
    <property type="match status" value="1"/>
</dbReference>
<dbReference type="EMBL" id="JAXAVW010000062">
    <property type="protein sequence ID" value="MDX8037301.1"/>
    <property type="molecule type" value="Genomic_DNA"/>
</dbReference>
<reference evidence="1 2" key="1">
    <citation type="submission" date="2023-11" db="EMBL/GenBank/DDBJ databases">
        <title>Lentzea sokolovensis, sp. nov., Lentzea kristufkii, sp. nov., and Lentzea miocenensis, sp. nov., rare actinobacteria from Sokolov Coal Basin, Miocene lacustrine sediment, Czech Republic.</title>
        <authorList>
            <person name="Lara A."/>
            <person name="Kotroba L."/>
            <person name="Nouioui I."/>
            <person name="Neumann-Schaal M."/>
            <person name="Mast Y."/>
            <person name="Chronakova A."/>
        </authorList>
    </citation>
    <scope>NUCLEOTIDE SEQUENCE [LARGE SCALE GENOMIC DNA]</scope>
    <source>
        <strain evidence="1 2">BCCO 10_0856</strain>
    </source>
</reference>
<protein>
    <submittedName>
        <fullName evidence="1">Uncharacterized protein</fullName>
    </submittedName>
</protein>
<organism evidence="1 2">
    <name type="scientific">Lentzea miocenica</name>
    <dbReference type="NCBI Taxonomy" id="3095431"/>
    <lineage>
        <taxon>Bacteria</taxon>
        <taxon>Bacillati</taxon>
        <taxon>Actinomycetota</taxon>
        <taxon>Actinomycetes</taxon>
        <taxon>Pseudonocardiales</taxon>
        <taxon>Pseudonocardiaceae</taxon>
        <taxon>Lentzea</taxon>
    </lineage>
</organism>
<keyword evidence="2" id="KW-1185">Reference proteome</keyword>
<proteinExistence type="predicted"/>
<gene>
    <name evidence="1" type="ORF">SK803_44510</name>
</gene>